<proteinExistence type="predicted"/>
<name>A0A1L3GI05_SYNAC</name>
<dbReference type="KEGG" id="pace:A6070_05535"/>
<dbReference type="InterPro" id="IPR029058">
    <property type="entry name" value="AB_hydrolase_fold"/>
</dbReference>
<sequence length="369" mass="39884">MSQINEFFVQSELALASYATFSKGEPDQNELINAGMSLNQADNFASKWRVIDQYTDFSGVSATVFENIIDGKRYLAIRGKEITDPDEIVEDGGTLFNGIPDKSAQYQDLKNQIEIWQQSTVLPYSFTVAGHSLGGWLAGALAVEFPDSIEHAYLYNAPGLFGFAGELIDQFNQIFGTDFLSIDLSNISNIRASVGLSPISGLGQTLAPVVGIEIEDHQLGNHSIKYLTDALAVYNLFATVDPTLGVETIGNILAASSNQSLNSMEAAVSTLGVLLLTGFTPRAGSAYDPDCNDLYADIRAITAALSDPSGLTIEALFATDSDGKFWELPPDEIAKHAPNNLANRYALINLNHSPEDRFAIENQGGRWAA</sequence>
<dbReference type="Proteomes" id="UP000182264">
    <property type="component" value="Chromosome"/>
</dbReference>
<dbReference type="AlphaFoldDB" id="A0A1L3GI05"/>
<reference evidence="1 2" key="1">
    <citation type="journal article" date="2017" name="Genome Announc.">
        <title>Complete Genome Sequences of Two Acetylene-Fermenting Pelobacter acetylenicus Strains.</title>
        <authorList>
            <person name="Sutton J.M."/>
            <person name="Baesman S.M."/>
            <person name="Fierst J.L."/>
            <person name="Poret-Peterson A.T."/>
            <person name="Oremland R.S."/>
            <person name="Dunlap D.S."/>
            <person name="Akob D.M."/>
        </authorList>
    </citation>
    <scope>NUCLEOTIDE SEQUENCE [LARGE SCALE GENOMIC DNA]</scope>
    <source>
        <strain evidence="1 2">DSM 3247</strain>
    </source>
</reference>
<evidence type="ECO:0008006" key="3">
    <source>
        <dbReference type="Google" id="ProtNLM"/>
    </source>
</evidence>
<dbReference type="EMBL" id="CP015518">
    <property type="protein sequence ID" value="APG25576.1"/>
    <property type="molecule type" value="Genomic_DNA"/>
</dbReference>
<dbReference type="STRING" id="29542.A6070_05535"/>
<dbReference type="Gene3D" id="3.40.50.1820">
    <property type="entry name" value="alpha/beta hydrolase"/>
    <property type="match status" value="1"/>
</dbReference>
<gene>
    <name evidence="1" type="ORF">A7E75_11520</name>
</gene>
<dbReference type="OrthoDB" id="5405960at2"/>
<dbReference type="RefSeq" id="WP_072287416.1">
    <property type="nucleotide sequence ID" value="NZ_CP015455.1"/>
</dbReference>
<evidence type="ECO:0000313" key="2">
    <source>
        <dbReference type="Proteomes" id="UP000182264"/>
    </source>
</evidence>
<accession>A0A1L3GI05</accession>
<evidence type="ECO:0000313" key="1">
    <source>
        <dbReference type="EMBL" id="APG25576.1"/>
    </source>
</evidence>
<dbReference type="SUPFAM" id="SSF53474">
    <property type="entry name" value="alpha/beta-Hydrolases"/>
    <property type="match status" value="1"/>
</dbReference>
<organism evidence="1 2">
    <name type="scientific">Syntrophotalea acetylenica</name>
    <name type="common">Pelobacter acetylenicus</name>
    <dbReference type="NCBI Taxonomy" id="29542"/>
    <lineage>
        <taxon>Bacteria</taxon>
        <taxon>Pseudomonadati</taxon>
        <taxon>Thermodesulfobacteriota</taxon>
        <taxon>Desulfuromonadia</taxon>
        <taxon>Desulfuromonadales</taxon>
        <taxon>Syntrophotaleaceae</taxon>
        <taxon>Syntrophotalea</taxon>
    </lineage>
</organism>
<keyword evidence="2" id="KW-1185">Reference proteome</keyword>
<protein>
    <recommendedName>
        <fullName evidence="3">Fungal lipase-like domain-containing protein</fullName>
    </recommendedName>
</protein>